<keyword evidence="1" id="KW-0479">Metal-binding</keyword>
<keyword evidence="3" id="KW-0489">Methyltransferase</keyword>
<dbReference type="Pfam" id="PF03492">
    <property type="entry name" value="Methyltransf_7"/>
    <property type="match status" value="1"/>
</dbReference>
<dbReference type="InterPro" id="IPR005299">
    <property type="entry name" value="MeTrfase_7"/>
</dbReference>
<dbReference type="Gene3D" id="1.10.1200.270">
    <property type="entry name" value="Methyltransferase, alpha-helical capping domain"/>
    <property type="match status" value="1"/>
</dbReference>
<dbReference type="PANTHER" id="PTHR31009">
    <property type="entry name" value="S-ADENOSYL-L-METHIONINE:CARBOXYL METHYLTRANSFERASE FAMILY PROTEIN"/>
    <property type="match status" value="1"/>
</dbReference>
<dbReference type="GO" id="GO:0008168">
    <property type="term" value="F:methyltransferase activity"/>
    <property type="evidence" value="ECO:0007669"/>
    <property type="project" value="UniProtKB-KW"/>
</dbReference>
<sequence>MPESSIVVRPDQPGSASYLPSARLDTAGLARAVALFKQAAQAVPLYTPPQPIVIADYGAATGYNSMLPIGAAIDAIRERTRLEHAIMVAHTDLPDNDFNALFHTIADDADSYLQKDPATFSAAIGRSFYDQILPSNAVTLGWTSWAVMWLRTVPSELRDHVFVAYSTDDAARSAYARQATADWQNFLAFRGRELRPGGRLLVLTAAVGDDGEYGYQPLVEAILAGLHDLVGATLISTEEVRRMTIPIVVRSEKDLRAPFAPHDRFEGLAIEHLGIFDAGDRFWSQYQRDQDTAAFGAQWAAFARASLFPALCVGLDGGRRDPRVSEFADRLEQAVAAKMAVTPEPVRIPLAAVVMVKRQPTD</sequence>
<dbReference type="SUPFAM" id="SSF53335">
    <property type="entry name" value="S-adenosyl-L-methionine-dependent methyltransferases"/>
    <property type="match status" value="1"/>
</dbReference>
<dbReference type="Gene3D" id="3.40.50.150">
    <property type="entry name" value="Vaccinia Virus protein VP39"/>
    <property type="match status" value="1"/>
</dbReference>
<reference evidence="3 4" key="1">
    <citation type="submission" date="2017-04" db="EMBL/GenBank/DDBJ databases">
        <title>The new phylogeny of genus Mycobacterium.</title>
        <authorList>
            <person name="Tortoli E."/>
            <person name="Trovato A."/>
            <person name="Cirillo D.M."/>
        </authorList>
    </citation>
    <scope>NUCLEOTIDE SEQUENCE [LARGE SCALE GENOMIC DNA]</scope>
    <source>
        <strain evidence="3 4">KCTC 19819</strain>
    </source>
</reference>
<dbReference type="RefSeq" id="WP_085302079.1">
    <property type="nucleotide sequence ID" value="NZ_AP022594.1"/>
</dbReference>
<evidence type="ECO:0000313" key="4">
    <source>
        <dbReference type="Proteomes" id="UP000193577"/>
    </source>
</evidence>
<dbReference type="AlphaFoldDB" id="A0A7I7S8L0"/>
<dbReference type="Proteomes" id="UP000193577">
    <property type="component" value="Unassembled WGS sequence"/>
</dbReference>
<dbReference type="GO" id="GO:0046872">
    <property type="term" value="F:metal ion binding"/>
    <property type="evidence" value="ECO:0007669"/>
    <property type="project" value="UniProtKB-KW"/>
</dbReference>
<dbReference type="OrthoDB" id="465670at2"/>
<name>A0A7I7S8L0_9MYCO</name>
<accession>A0A7I7S8L0</accession>
<proteinExistence type="predicted"/>
<dbReference type="InterPro" id="IPR042086">
    <property type="entry name" value="MeTrfase_capping"/>
</dbReference>
<dbReference type="InterPro" id="IPR029063">
    <property type="entry name" value="SAM-dependent_MTases_sf"/>
</dbReference>
<evidence type="ECO:0000256" key="1">
    <source>
        <dbReference type="ARBA" id="ARBA00022723"/>
    </source>
</evidence>
<dbReference type="GO" id="GO:0032259">
    <property type="term" value="P:methylation"/>
    <property type="evidence" value="ECO:0007669"/>
    <property type="project" value="UniProtKB-KW"/>
</dbReference>
<protein>
    <submittedName>
        <fullName evidence="3">SAM-dependent methyltransferase</fullName>
    </submittedName>
</protein>
<dbReference type="EMBL" id="NCXO01000003">
    <property type="protein sequence ID" value="OSC35557.1"/>
    <property type="molecule type" value="Genomic_DNA"/>
</dbReference>
<gene>
    <name evidence="3" type="ORF">B8W67_02210</name>
</gene>
<keyword evidence="3" id="KW-0808">Transferase</keyword>
<keyword evidence="2" id="KW-0460">Magnesium</keyword>
<keyword evidence="4" id="KW-1185">Reference proteome</keyword>
<evidence type="ECO:0000313" key="3">
    <source>
        <dbReference type="EMBL" id="OSC35557.1"/>
    </source>
</evidence>
<organism evidence="3 4">
    <name type="scientific">Mycolicibacillus koreensis</name>
    <dbReference type="NCBI Taxonomy" id="1069220"/>
    <lineage>
        <taxon>Bacteria</taxon>
        <taxon>Bacillati</taxon>
        <taxon>Actinomycetota</taxon>
        <taxon>Actinomycetes</taxon>
        <taxon>Mycobacteriales</taxon>
        <taxon>Mycobacteriaceae</taxon>
        <taxon>Mycolicibacillus</taxon>
    </lineage>
</organism>
<comment type="caution">
    <text evidence="3">The sequence shown here is derived from an EMBL/GenBank/DDBJ whole genome shotgun (WGS) entry which is preliminary data.</text>
</comment>
<evidence type="ECO:0000256" key="2">
    <source>
        <dbReference type="ARBA" id="ARBA00022842"/>
    </source>
</evidence>